<accession>A0ABM3FD58</accession>
<dbReference type="InterPro" id="IPR057407">
    <property type="entry name" value="HEAT_TANGO6"/>
</dbReference>
<comment type="similarity">
    <text evidence="1">Belongs to the Tango6 family.</text>
</comment>
<protein>
    <submittedName>
        <fullName evidence="6">Transport and Golgi organization protein 6 homolog isoform X1</fullName>
    </submittedName>
</protein>
<name>A0ABM3FD58_NEOLC</name>
<evidence type="ECO:0000259" key="2">
    <source>
        <dbReference type="Pfam" id="PF10363"/>
    </source>
</evidence>
<feature type="domain" description="TANGO6 HEAT repeat" evidence="3">
    <location>
        <begin position="274"/>
        <end position="528"/>
    </location>
</feature>
<dbReference type="Pfam" id="PF10363">
    <property type="entry name" value="RTP1_C1"/>
    <property type="match status" value="1"/>
</dbReference>
<dbReference type="InterPro" id="IPR016024">
    <property type="entry name" value="ARM-type_fold"/>
</dbReference>
<sequence length="943" mass="106057">MAAIPTFLYIYYTFTPPKNRAMDCFEGLSILTSNEKRSSDVDFDAMLSHILQGVYHLVPDEVECDIKKTSNDENKPREAFLQAILYFLNEIRNTKYLDGDTSLGVKQLNSLKRGIEIAISMMIPCLLPGVGVGIQYMCPRAAQLPAEQLTDFQKYERLSNVVKTILNCFDESTMRPTILPQIGSLLAALIQLSTVPLTKPCNESENSSGNTFRMTAVIYNQLKREQEQFRVSLLSLIDKLPQSTVVKELMIILGVRHAPCWLRRETQRLLISRIMKPNGIVALVLSMCDDGLDSGAHWAKLDVIAKLIATPQGTDPDIYYNSICSQLLNLLESKGKDSLIVTSLCMNALYARNPTVFTKQILNPIMEPLLITVGKSETMEVLRTEIEVTKCVENLSKCFTSNGAEFKCLPSKLLCVIAVPLFRLYTKAYRTVYLHRKNLEQLMLLLLREESMQADLFAILLVQHRSNHVEHDFGNNLTFRFGPNGEFEVTNQVEYISCDEFGDCLLHLVQNDKILSYNLFCYLLESLSRLNENCHCKNKDIAHDMEVKLVYAKLLSILADTHAIQEAYIRNPQHILLFVISLVEDKSANDKENGNEIGIEFDILYISLMLVKFILENKRKSIDWKPFDKLATALGKLKSCRTSTELSTLAKEVTNLIKTKGALARPRYQDLSESNEKVTEFDKAIHDLADPLLPVRAHGLMLLTKLVERSDHDVIAQKDIVLCLFQENLKHEDSFIYLSAINGLAALASAYPEKVIEVLVHEFIDITSASKESTISPDTRAKIGEILVKVTRSLGELAPTYKNILINGFLCGTRDVDPLVRTSSLSCLGELCKVLGYRLGNIIVEVIFCIGSIIKTDKIAECRRAGVMVTTLLLQGLGKAALISLGNDLVPLYRALLSLQHDEDSVLRLHAQLALNEFDDIVRDFLFSKPKLEKSIFVLEPTV</sequence>
<dbReference type="InterPro" id="IPR057347">
    <property type="entry name" value="TANGO6_N"/>
</dbReference>
<dbReference type="InterPro" id="IPR019451">
    <property type="entry name" value="Rtp1_C1"/>
</dbReference>
<evidence type="ECO:0000259" key="4">
    <source>
        <dbReference type="Pfam" id="PF25267"/>
    </source>
</evidence>
<dbReference type="PANTHER" id="PTHR20959:SF1">
    <property type="entry name" value="TRANSPORT AND GOLGI ORGANIZATION PROTEIN 6 HOMOLOG"/>
    <property type="match status" value="1"/>
</dbReference>
<dbReference type="PANTHER" id="PTHR20959">
    <property type="entry name" value="TRANSPORT AND GOLGI ORGANIZATION PROTEIN 6 FAMILY MEMBER"/>
    <property type="match status" value="1"/>
</dbReference>
<evidence type="ECO:0000313" key="5">
    <source>
        <dbReference type="Proteomes" id="UP000829291"/>
    </source>
</evidence>
<evidence type="ECO:0000259" key="3">
    <source>
        <dbReference type="Pfam" id="PF23565"/>
    </source>
</evidence>
<proteinExistence type="inferred from homology"/>
<dbReference type="InterPro" id="IPR011989">
    <property type="entry name" value="ARM-like"/>
</dbReference>
<dbReference type="RefSeq" id="XP_046585960.1">
    <property type="nucleotide sequence ID" value="XM_046730004.1"/>
</dbReference>
<evidence type="ECO:0000256" key="1">
    <source>
        <dbReference type="ARBA" id="ARBA00005724"/>
    </source>
</evidence>
<organism evidence="5 6">
    <name type="scientific">Neodiprion lecontei</name>
    <name type="common">Redheaded pine sawfly</name>
    <dbReference type="NCBI Taxonomy" id="441921"/>
    <lineage>
        <taxon>Eukaryota</taxon>
        <taxon>Metazoa</taxon>
        <taxon>Ecdysozoa</taxon>
        <taxon>Arthropoda</taxon>
        <taxon>Hexapoda</taxon>
        <taxon>Insecta</taxon>
        <taxon>Pterygota</taxon>
        <taxon>Neoptera</taxon>
        <taxon>Endopterygota</taxon>
        <taxon>Hymenoptera</taxon>
        <taxon>Tenthredinoidea</taxon>
        <taxon>Diprionidae</taxon>
        <taxon>Diprioninae</taxon>
        <taxon>Neodiprion</taxon>
    </lineage>
</organism>
<dbReference type="Pfam" id="PF25267">
    <property type="entry name" value="TANGO6_N"/>
    <property type="match status" value="1"/>
</dbReference>
<gene>
    <name evidence="6" type="primary">LOC107223955</name>
</gene>
<dbReference type="Proteomes" id="UP000829291">
    <property type="component" value="Chromosome 2"/>
</dbReference>
<keyword evidence="5" id="KW-1185">Reference proteome</keyword>
<dbReference type="InterPro" id="IPR039600">
    <property type="entry name" value="TANGO6/Rtp1"/>
</dbReference>
<reference evidence="6" key="1">
    <citation type="submission" date="2025-08" db="UniProtKB">
        <authorList>
            <consortium name="RefSeq"/>
        </authorList>
    </citation>
    <scope>IDENTIFICATION</scope>
    <source>
        <tissue evidence="6">Thorax and Abdomen</tissue>
    </source>
</reference>
<feature type="domain" description="TANGO6 N-terminal" evidence="4">
    <location>
        <begin position="103"/>
        <end position="256"/>
    </location>
</feature>
<feature type="domain" description="RNA polymerase II assembly factor Rtp1 C-terminal" evidence="2">
    <location>
        <begin position="681"/>
        <end position="797"/>
    </location>
</feature>
<dbReference type="GeneID" id="107223955"/>
<dbReference type="SUPFAM" id="SSF48371">
    <property type="entry name" value="ARM repeat"/>
    <property type="match status" value="1"/>
</dbReference>
<dbReference type="Pfam" id="PF23565">
    <property type="entry name" value="ARM_TANGO6"/>
    <property type="match status" value="1"/>
</dbReference>
<evidence type="ECO:0000313" key="6">
    <source>
        <dbReference type="RefSeq" id="XP_046585960.1"/>
    </source>
</evidence>
<dbReference type="Gene3D" id="1.25.10.10">
    <property type="entry name" value="Leucine-rich Repeat Variant"/>
    <property type="match status" value="1"/>
</dbReference>